<organism evidence="2 3">
    <name type="scientific">Hibiscus syriacus</name>
    <name type="common">Rose of Sharon</name>
    <dbReference type="NCBI Taxonomy" id="106335"/>
    <lineage>
        <taxon>Eukaryota</taxon>
        <taxon>Viridiplantae</taxon>
        <taxon>Streptophyta</taxon>
        <taxon>Embryophyta</taxon>
        <taxon>Tracheophyta</taxon>
        <taxon>Spermatophyta</taxon>
        <taxon>Magnoliopsida</taxon>
        <taxon>eudicotyledons</taxon>
        <taxon>Gunneridae</taxon>
        <taxon>Pentapetalae</taxon>
        <taxon>rosids</taxon>
        <taxon>malvids</taxon>
        <taxon>Malvales</taxon>
        <taxon>Malvaceae</taxon>
        <taxon>Malvoideae</taxon>
        <taxon>Hibiscus</taxon>
    </lineage>
</organism>
<dbReference type="Pfam" id="PF00227">
    <property type="entry name" value="Proteasome"/>
    <property type="match status" value="1"/>
</dbReference>
<feature type="region of interest" description="Disordered" evidence="1">
    <location>
        <begin position="535"/>
        <end position="554"/>
    </location>
</feature>
<gene>
    <name evidence="2" type="ORF">F3Y22_tig00111330pilonHSYRG00715</name>
</gene>
<sequence length="554" mass="62831">MDASTTTQKPKQSYYFATSSGRAFGEKITHVRYVANFTREFVEFSLVLSLFVEEHVIMLGAIRRDQGIYQYNLRDQYKNLVEAEEEEDQEVKLRLPWFWVLTKKRDPNSTSVIQQAIFYGHKATSAGSKEQEAINFLGKNMKNDPAFTYEETMQTAISVLQSVLQEDFKATKIELGVVKADNPVFQVLSTEEIDEQLTAIRAPLVENCLVGFNSFVFAYGQSTGFAIHHKDWDALELFRHFLFQESSLSKIYDSPESDLKLNDVFKFIGVLTFDSELAVENDDNNELLNSFYDDALVHMPPNKKNWKLGYGIWLLFDHYRTPLDQICRRQGVNLSVVGFTPHKLYKYGENGETDDMLEYHDTFDFSQDSPLVELDDDFLCTCPDGEGILLRKIGTLRLVNVKVVSGSIFDFQTVLLGALRRAISVEVPSSMPVSATRGLSLEPLRALSARAFSRVPHTASTVAEEWLENVIQVLDQIDCTDAERLGCVTFLLQGDTHRWCKSFNDGMRREIHAYLVIESSEVFDVLIDKARDVESTLGGPVRDSSGKSSDNASF</sequence>
<keyword evidence="2" id="KW-0647">Proteasome</keyword>
<dbReference type="SUPFAM" id="SSF56235">
    <property type="entry name" value="N-terminal nucleophile aminohydrolases (Ntn hydrolases)"/>
    <property type="match status" value="1"/>
</dbReference>
<dbReference type="InterPro" id="IPR019140">
    <property type="entry name" value="MCM_complex-bd"/>
</dbReference>
<protein>
    <submittedName>
        <fullName evidence="2">Proteasome subunit alpha type-6</fullName>
    </submittedName>
</protein>
<accession>A0A6A2YQ09</accession>
<dbReference type="EMBL" id="VEPZ02001308">
    <property type="protein sequence ID" value="KAE8681419.1"/>
    <property type="molecule type" value="Genomic_DNA"/>
</dbReference>
<keyword evidence="3" id="KW-1185">Reference proteome</keyword>
<evidence type="ECO:0000313" key="3">
    <source>
        <dbReference type="Proteomes" id="UP000436088"/>
    </source>
</evidence>
<dbReference type="InterPro" id="IPR029055">
    <property type="entry name" value="Ntn_hydrolases_N"/>
</dbReference>
<dbReference type="AlphaFoldDB" id="A0A6A2YQ09"/>
<dbReference type="GO" id="GO:0005839">
    <property type="term" value="C:proteasome core complex"/>
    <property type="evidence" value="ECO:0007669"/>
    <property type="project" value="InterPro"/>
</dbReference>
<comment type="caution">
    <text evidence="2">The sequence shown here is derived from an EMBL/GenBank/DDBJ whole genome shotgun (WGS) entry which is preliminary data.</text>
</comment>
<dbReference type="InterPro" id="IPR001353">
    <property type="entry name" value="Proteasome_sua/b"/>
</dbReference>
<dbReference type="Proteomes" id="UP000436088">
    <property type="component" value="Unassembled WGS sequence"/>
</dbReference>
<reference evidence="2" key="1">
    <citation type="submission" date="2019-09" db="EMBL/GenBank/DDBJ databases">
        <title>Draft genome information of white flower Hibiscus syriacus.</title>
        <authorList>
            <person name="Kim Y.-M."/>
        </authorList>
    </citation>
    <scope>NUCLEOTIDE SEQUENCE [LARGE SCALE GENOMIC DNA]</scope>
    <source>
        <strain evidence="2">YM2019G1</strain>
    </source>
</reference>
<dbReference type="Gene3D" id="3.60.20.10">
    <property type="entry name" value="Glutamine Phosphoribosylpyrophosphate, subunit 1, domain 1"/>
    <property type="match status" value="1"/>
</dbReference>
<name>A0A6A2YQ09_HIBSY</name>
<dbReference type="Pfam" id="PF09739">
    <property type="entry name" value="MCM_bind"/>
    <property type="match status" value="1"/>
</dbReference>
<dbReference type="GO" id="GO:0051603">
    <property type="term" value="P:proteolysis involved in protein catabolic process"/>
    <property type="evidence" value="ECO:0007669"/>
    <property type="project" value="InterPro"/>
</dbReference>
<proteinExistence type="predicted"/>
<evidence type="ECO:0000313" key="2">
    <source>
        <dbReference type="EMBL" id="KAE8681419.1"/>
    </source>
</evidence>
<evidence type="ECO:0000256" key="1">
    <source>
        <dbReference type="SAM" id="MobiDB-lite"/>
    </source>
</evidence>